<evidence type="ECO:0000259" key="2">
    <source>
        <dbReference type="Pfam" id="PF00931"/>
    </source>
</evidence>
<gene>
    <name evidence="4" type="ORF">SAMN05421803_109214</name>
</gene>
<dbReference type="NCBIfam" id="NF041121">
    <property type="entry name" value="SAV_2336_NTERM"/>
    <property type="match status" value="1"/>
</dbReference>
<dbReference type="InterPro" id="IPR047738">
    <property type="entry name" value="SAV_2336-like_N"/>
</dbReference>
<protein>
    <submittedName>
        <fullName evidence="4">Tetratricopeptide repeat-containing protein</fullName>
    </submittedName>
</protein>
<proteinExistence type="predicted"/>
<feature type="region of interest" description="Disordered" evidence="1">
    <location>
        <begin position="160"/>
        <end position="179"/>
    </location>
</feature>
<name>A0A1M6M6G7_9ACTN</name>
<dbReference type="Pfam" id="PF13374">
    <property type="entry name" value="TPR_10"/>
    <property type="match status" value="2"/>
</dbReference>
<feature type="compositionally biased region" description="Basic and acidic residues" evidence="1">
    <location>
        <begin position="91"/>
        <end position="102"/>
    </location>
</feature>
<feature type="compositionally biased region" description="Basic and acidic residues" evidence="1">
    <location>
        <begin position="45"/>
        <end position="62"/>
    </location>
</feature>
<feature type="region of interest" description="Disordered" evidence="1">
    <location>
        <begin position="1"/>
        <end position="149"/>
    </location>
</feature>
<dbReference type="SUPFAM" id="SSF48452">
    <property type="entry name" value="TPR-like"/>
    <property type="match status" value="3"/>
</dbReference>
<dbReference type="PANTHER" id="PTHR46082">
    <property type="entry name" value="ATP/GTP-BINDING PROTEIN-RELATED"/>
    <property type="match status" value="1"/>
</dbReference>
<evidence type="ECO:0000313" key="4">
    <source>
        <dbReference type="EMBL" id="SHJ79056.1"/>
    </source>
</evidence>
<dbReference type="RefSeq" id="WP_073380260.1">
    <property type="nucleotide sequence ID" value="NZ_FQZK01000009.1"/>
</dbReference>
<feature type="compositionally biased region" description="Low complexity" evidence="1">
    <location>
        <begin position="21"/>
        <end position="32"/>
    </location>
</feature>
<evidence type="ECO:0000256" key="1">
    <source>
        <dbReference type="SAM" id="MobiDB-lite"/>
    </source>
</evidence>
<feature type="domain" description="DUF7779" evidence="3">
    <location>
        <begin position="936"/>
        <end position="1020"/>
    </location>
</feature>
<dbReference type="OrthoDB" id="580767at2"/>
<organism evidence="4 5">
    <name type="scientific">Nocardiopsis flavescens</name>
    <dbReference type="NCBI Taxonomy" id="758803"/>
    <lineage>
        <taxon>Bacteria</taxon>
        <taxon>Bacillati</taxon>
        <taxon>Actinomycetota</taxon>
        <taxon>Actinomycetes</taxon>
        <taxon>Streptosporangiales</taxon>
        <taxon>Nocardiopsidaceae</taxon>
        <taxon>Nocardiopsis</taxon>
    </lineage>
</organism>
<dbReference type="Pfam" id="PF13424">
    <property type="entry name" value="TPR_12"/>
    <property type="match status" value="2"/>
</dbReference>
<dbReference type="EMBL" id="FQZK01000009">
    <property type="protein sequence ID" value="SHJ79056.1"/>
    <property type="molecule type" value="Genomic_DNA"/>
</dbReference>
<evidence type="ECO:0000313" key="5">
    <source>
        <dbReference type="Proteomes" id="UP000184452"/>
    </source>
</evidence>
<dbReference type="Proteomes" id="UP000184452">
    <property type="component" value="Unassembled WGS sequence"/>
</dbReference>
<dbReference type="InterPro" id="IPR053137">
    <property type="entry name" value="NLR-like"/>
</dbReference>
<dbReference type="InterPro" id="IPR002182">
    <property type="entry name" value="NB-ARC"/>
</dbReference>
<evidence type="ECO:0000259" key="3">
    <source>
        <dbReference type="Pfam" id="PF25000"/>
    </source>
</evidence>
<feature type="compositionally biased region" description="Low complexity" evidence="1">
    <location>
        <begin position="660"/>
        <end position="676"/>
    </location>
</feature>
<accession>A0A1M6M6G7</accession>
<dbReference type="Gene3D" id="1.25.40.10">
    <property type="entry name" value="Tetratricopeptide repeat domain"/>
    <property type="match status" value="3"/>
</dbReference>
<sequence length="1504" mass="163487">MSRERHPGGAASEEGFPPRPSTGTGPPGLTGTDLADAFYLAAVLAREHGDAEPPPEEGRNPADPKAGPRAPGDTAAGSGDPEAVEPDEDARDGGLPRDDAGREPGAGSGKPESGGAVRAEAVPREEGRPPGPRPAASPAVDASRPAASPLGGQALTAALRPFHVRARRGPPTETDQEETARGYARALLARTGGAAAVPVLRAPLRRTAVLTVVVDAGASMALHGDTVAAFVSLLRGSGVFHEVRTRYFDSGRAVRPVLRDERGRAVPPAGRRRTPGPHATLVLTDGIGARWHDPGFREWLSGTARAQTTAIVHLLHGHQWPRTGVRTVPAETVAAPAGAGGGCTATALPDAPGLDGDDRVLGPVLPVLPLTADAVHAWAMFATGRSGVLRGPVFPLDPAMAPLGERPPPEEVWDEDPRALVRRFSREVSATTFRLAVALAAVPIHPRAVDRVTRHVLGGRRSGREELAEVLYSGLTEKVGDPGESGDGSAAPFAWDFRDGVRRELLSLGRLSRVRSLVALAAEELEEGDSRFAALGEALRGASPLPEDLFPETMGPVRADPDPWRQVIPALEVISSSMATIRTLRTSDYISTRSDFPLEEIVDRFPETGNTPVRSAAGADAFGGLDSFGRREKEIPIPFDRRSGPSVDGVEMARFDERAAGPPAANARPAGTPGRPSGATWIRVPRRNPAFVGREVLISALRDKVAAGEHQIITALNGMSGVGKTELAKEYLHRHTEEYDLICWISCLHENQIRQAFLDLAEKIGISYVGAGSDHVIHGVLEALRQGQPFKRWLLVFDNAETRESIDRYLPVAGSGHVVITSRNQSWARRGTEAFVQVNVFTRAESVELLRRRGPEGITAEDADRLADALGDLPLALNQAAVWLNEVGMNVQEYLDRLTEKFPDMLRLLEPVDPDYSVPVAAAWNVSLDQLGVDNKAASQLLQLVSFMDTAPIRRDLFRFGRGIDAPAELRAALGDPARLGIAIRDIGRYSLAYIDHQQNTISLHRLVQSAVQASMSDEEKVRMRHCAHQLLAGNDPRSDAPDAMWRYVQLAPHVWTAQAWDCDDPWVRDLVVGLAEAFIGRGEFDETLRLGNAVHPYWSEKLGPAHRDTLRMEYHIAQAVRGNGEFERARAMCAETMRVMGETLGENAPEYLRAEQENARNLRIAGRFQESLALSRDSFERRTRILGEDDPETLSASHFLSFDLLLVGRLRESLESYKATWGRRVAVLGPDHGATRASIDGYSDALLELGDYHEACAMQRHLVERSVDLLGEDHNIVWALRSTLANMIRRTGRLEEAEELSAQTLDRLRLQMGEDRDLTLIAALRHALCLYGVDRYAEALELAESAGERYAKLLGDDHVNVAAARVNQAILLRRLDRPVEARELDEQAMLLFRDKLGPHHPSTLSCAINLANDRFRAGDVEGARAADTEVQEVCREVLGAEHPLTLLARRNRAMAGHVLGETDLEEIDAVQDAYRRVLGGDHPATRSIDQRVRGDADISIAPL</sequence>
<feature type="domain" description="NB-ARC" evidence="2">
    <location>
        <begin position="698"/>
        <end position="852"/>
    </location>
</feature>
<keyword evidence="5" id="KW-1185">Reference proteome</keyword>
<dbReference type="Pfam" id="PF00931">
    <property type="entry name" value="NB-ARC"/>
    <property type="match status" value="1"/>
</dbReference>
<dbReference type="NCBIfam" id="NF040586">
    <property type="entry name" value="FxSxx_TPR"/>
    <property type="match status" value="1"/>
</dbReference>
<dbReference type="Pfam" id="PF25000">
    <property type="entry name" value="DUF7779"/>
    <property type="match status" value="1"/>
</dbReference>
<dbReference type="PANTHER" id="PTHR46082:SF6">
    <property type="entry name" value="AAA+ ATPASE DOMAIN-CONTAINING PROTEIN-RELATED"/>
    <property type="match status" value="1"/>
</dbReference>
<dbReference type="GO" id="GO:0043531">
    <property type="term" value="F:ADP binding"/>
    <property type="evidence" value="ECO:0007669"/>
    <property type="project" value="InterPro"/>
</dbReference>
<feature type="region of interest" description="Disordered" evidence="1">
    <location>
        <begin position="659"/>
        <end position="679"/>
    </location>
</feature>
<dbReference type="Gene3D" id="3.40.50.300">
    <property type="entry name" value="P-loop containing nucleotide triphosphate hydrolases"/>
    <property type="match status" value="1"/>
</dbReference>
<dbReference type="InterPro" id="IPR056681">
    <property type="entry name" value="DUF7779"/>
</dbReference>
<dbReference type="InterPro" id="IPR027417">
    <property type="entry name" value="P-loop_NTPase"/>
</dbReference>
<dbReference type="SUPFAM" id="SSF52540">
    <property type="entry name" value="P-loop containing nucleoside triphosphate hydrolases"/>
    <property type="match status" value="1"/>
</dbReference>
<reference evidence="4 5" key="1">
    <citation type="submission" date="2016-11" db="EMBL/GenBank/DDBJ databases">
        <authorList>
            <person name="Jaros S."/>
            <person name="Januszkiewicz K."/>
            <person name="Wedrychowicz H."/>
        </authorList>
    </citation>
    <scope>NUCLEOTIDE SEQUENCE [LARGE SCALE GENOMIC DNA]</scope>
    <source>
        <strain evidence="4 5">CGMCC 4.5723</strain>
    </source>
</reference>
<dbReference type="STRING" id="758803.SAMN05421803_109214"/>
<dbReference type="InterPro" id="IPR011990">
    <property type="entry name" value="TPR-like_helical_dom_sf"/>
</dbReference>